<reference evidence="8" key="1">
    <citation type="journal article" date="2019" name="Int. J. Syst. Evol. Microbiol.">
        <title>The Global Catalogue of Microorganisms (GCM) 10K type strain sequencing project: providing services to taxonomists for standard genome sequencing and annotation.</title>
        <authorList>
            <consortium name="The Broad Institute Genomics Platform"/>
            <consortium name="The Broad Institute Genome Sequencing Center for Infectious Disease"/>
            <person name="Wu L."/>
            <person name="Ma J."/>
        </authorList>
    </citation>
    <scope>NUCLEOTIDE SEQUENCE [LARGE SCALE GENOMIC DNA]</scope>
    <source>
        <strain evidence="8">JCM 17666</strain>
    </source>
</reference>
<keyword evidence="3 6" id="KW-0812">Transmembrane</keyword>
<proteinExistence type="predicted"/>
<comment type="caution">
    <text evidence="7">The sequence shown here is derived from an EMBL/GenBank/DDBJ whole genome shotgun (WGS) entry which is preliminary data.</text>
</comment>
<protein>
    <submittedName>
        <fullName evidence="7">CidA/LrgA family protein</fullName>
    </submittedName>
</protein>
<feature type="transmembrane region" description="Helical" evidence="6">
    <location>
        <begin position="60"/>
        <end position="78"/>
    </location>
</feature>
<dbReference type="Pfam" id="PF03788">
    <property type="entry name" value="LrgA"/>
    <property type="match status" value="1"/>
</dbReference>
<dbReference type="PANTHER" id="PTHR33931">
    <property type="entry name" value="HOLIN-LIKE PROTEIN CIDA-RELATED"/>
    <property type="match status" value="1"/>
</dbReference>
<name>A0ABP8H9K2_9BURK</name>
<feature type="transmembrane region" description="Helical" evidence="6">
    <location>
        <begin position="30"/>
        <end position="48"/>
    </location>
</feature>
<evidence type="ECO:0000256" key="6">
    <source>
        <dbReference type="SAM" id="Phobius"/>
    </source>
</evidence>
<gene>
    <name evidence="7" type="ORF">GCM10023144_30490</name>
</gene>
<dbReference type="EMBL" id="BAABFO010000014">
    <property type="protein sequence ID" value="GAA4336286.1"/>
    <property type="molecule type" value="Genomic_DNA"/>
</dbReference>
<sequence>MPRVGGQVLLLAALWWAADALSRWAHLPVPAGVLGLAILLALLFGGWLPVDGVRFGAQWMLTDMLLFFIPAAVATVRYGPMLRDSGLRLLAVIVVGNACVMAVTSIAVELLVRKGAPLRASRIRRILAGTRSATGD</sequence>
<evidence type="ECO:0000256" key="2">
    <source>
        <dbReference type="ARBA" id="ARBA00022475"/>
    </source>
</evidence>
<dbReference type="Proteomes" id="UP001501671">
    <property type="component" value="Unassembled WGS sequence"/>
</dbReference>
<evidence type="ECO:0000313" key="7">
    <source>
        <dbReference type="EMBL" id="GAA4336286.1"/>
    </source>
</evidence>
<evidence type="ECO:0000256" key="3">
    <source>
        <dbReference type="ARBA" id="ARBA00022692"/>
    </source>
</evidence>
<evidence type="ECO:0000256" key="1">
    <source>
        <dbReference type="ARBA" id="ARBA00004651"/>
    </source>
</evidence>
<keyword evidence="8" id="KW-1185">Reference proteome</keyword>
<organism evidence="7 8">
    <name type="scientific">Pigmentiphaga soli</name>
    <dbReference type="NCBI Taxonomy" id="1007095"/>
    <lineage>
        <taxon>Bacteria</taxon>
        <taxon>Pseudomonadati</taxon>
        <taxon>Pseudomonadota</taxon>
        <taxon>Betaproteobacteria</taxon>
        <taxon>Burkholderiales</taxon>
        <taxon>Alcaligenaceae</taxon>
        <taxon>Pigmentiphaga</taxon>
    </lineage>
</organism>
<dbReference type="PANTHER" id="PTHR33931:SF2">
    <property type="entry name" value="HOLIN-LIKE PROTEIN CIDA"/>
    <property type="match status" value="1"/>
</dbReference>
<feature type="transmembrane region" description="Helical" evidence="6">
    <location>
        <begin position="90"/>
        <end position="112"/>
    </location>
</feature>
<evidence type="ECO:0000256" key="5">
    <source>
        <dbReference type="ARBA" id="ARBA00023136"/>
    </source>
</evidence>
<keyword evidence="4 6" id="KW-1133">Transmembrane helix</keyword>
<evidence type="ECO:0000313" key="8">
    <source>
        <dbReference type="Proteomes" id="UP001501671"/>
    </source>
</evidence>
<evidence type="ECO:0000256" key="4">
    <source>
        <dbReference type="ARBA" id="ARBA00022989"/>
    </source>
</evidence>
<dbReference type="InterPro" id="IPR005538">
    <property type="entry name" value="LrgA/CidA"/>
</dbReference>
<keyword evidence="5 6" id="KW-0472">Membrane</keyword>
<keyword evidence="2" id="KW-1003">Cell membrane</keyword>
<comment type="subcellular location">
    <subcellularLocation>
        <location evidence="1">Cell membrane</location>
        <topology evidence="1">Multi-pass membrane protein</topology>
    </subcellularLocation>
</comment>
<accession>A0ABP8H9K2</accession>